<reference evidence="1" key="1">
    <citation type="submission" date="2022-02" db="EMBL/GenBank/DDBJ databases">
        <title>Plant Genome Project.</title>
        <authorList>
            <person name="Zhang R.-G."/>
        </authorList>
    </citation>
    <scope>NUCLEOTIDE SEQUENCE</scope>
    <source>
        <strain evidence="1">AT1</strain>
    </source>
</reference>
<proteinExistence type="predicted"/>
<protein>
    <submittedName>
        <fullName evidence="1">Uncharacterized protein</fullName>
    </submittedName>
</protein>
<keyword evidence="2" id="KW-1185">Reference proteome</keyword>
<dbReference type="Proteomes" id="UP001062846">
    <property type="component" value="Chromosome 11"/>
</dbReference>
<organism evidence="1 2">
    <name type="scientific">Rhododendron molle</name>
    <name type="common">Chinese azalea</name>
    <name type="synonym">Azalea mollis</name>
    <dbReference type="NCBI Taxonomy" id="49168"/>
    <lineage>
        <taxon>Eukaryota</taxon>
        <taxon>Viridiplantae</taxon>
        <taxon>Streptophyta</taxon>
        <taxon>Embryophyta</taxon>
        <taxon>Tracheophyta</taxon>
        <taxon>Spermatophyta</taxon>
        <taxon>Magnoliopsida</taxon>
        <taxon>eudicotyledons</taxon>
        <taxon>Gunneridae</taxon>
        <taxon>Pentapetalae</taxon>
        <taxon>asterids</taxon>
        <taxon>Ericales</taxon>
        <taxon>Ericaceae</taxon>
        <taxon>Ericoideae</taxon>
        <taxon>Rhodoreae</taxon>
        <taxon>Rhododendron</taxon>
    </lineage>
</organism>
<evidence type="ECO:0000313" key="1">
    <source>
        <dbReference type="EMBL" id="KAI8531472.1"/>
    </source>
</evidence>
<name>A0ACC0LSA3_RHOML</name>
<accession>A0ACC0LSA3</accession>
<sequence>MFRIKATFFFRRRPQWLLLRVITSSILKTSSPPLRFASTSTQNDQAPEVRRLNRKITYFIRSGRLDDAKKLFDKMTERNTVTWNSMITGYVRRREMTKARMLFNQMPERDVVSWNLMLSGYLLCRGGRYVEEGRYLFDQMPERDFVSWNTMITGYARNGRMDEALRLFNCMPKQNVVSWNAVISGFLHNGDVKSAIEFFERMPKRDAASLSALVSGLIQNGELDKAAGVLLGYGEGAGGREDLVYAYNTLIAGYGQRGRIDEARCFFDQIPCSLNGRIGDGERFERNVITWNSMIMCYVKAGHVVSARELFDQMVEQDTFSWNTMISGYISLSDMEEASNLFGKMPDPDTLSWNLMISGFGQIGNLELACDFFRRMPQKNLVSWNSMMAGYEKNGDCEGAIHIFIQMQAEGEKPDRHTLSTLVSVCAESVALQLGMQMHQQVIKLVISDAPLNNSLVTMYARCGEIVQARAIFNEMNSEKEVISWNAMIGAYASHGFAAEALELFGEMKRLKFRPTHITFISVLNACANAGLVEEGRMHFKSMVNEFGIKPRVEHFAALVDSLGRHGQVEEAMRVICSMPLLPDKAVWGALLGACRVHNNVEFARVAAEALVRLEPESSAPYVLLYNMYADVGRWDDATEVRLMMERNNIRKQPAASETFGHLLVIGVLLSNLSMLTEGESRMHTQLGRRWSNWHSETYSFEQRRLGVLLDLRSESLQAAEPSSTTGSRASIFNSCRGIVRHDMQTAIYLLPYLVLDAVCHGTEEVRCGITEEILTVLDAAVSENSVAVIHGINSRQSEVCIQAVFIFLDNLGQWVDDVEQEIALAQSLQSSNSKQQASKLKDQNMNTSEKSGSFNPAAERSGIFQDEDVSLLMEIYSCLDEPDGFADGTHFSSEEPTSVQRHSDVLNCLLNMCHLQAMVTHVDGLISRVPQYKKTWCMQGIQAAWRLGRWNLMDEFLNGADEEGLLCSSSESNASFEMDVAKILQAMMKKDQFSVAERIALSKQALIAPLAAAGMDSYIQAYPFVVKLHMLRELEDFHSLLVGESFLEKSFHLGESGFSKVADNWENRLRFTQPSLWTWEPLLAFRRLVFGASGLGARVATYWLHYAKLCRSAGHYKTANRAILEAKSSGAPNVHMEKAKLLWSTRRSDGAIAELQQNLLNMPVEVIGSAAVSSITSLSVVPLNPPPLLCDTPAFNDNLILQKLSSSTWGGSIILARGRRNMSTVCILGNRQEDNFDLGPRVTSVSATVVSTNLEKRWWSYLPDVLLYYAKGLHRGHMNLFQALPRLLTLWFDFGSIYQRSGSSNKDMKNVHVKGWGVAVLVGAPSKDAVFKTHPVNFLNERTLKGTTFGNYKPRPDIPGVVEKYMNKELELEKFIAHEVPFAEINKALDYMLKGESIRCIILMEH</sequence>
<gene>
    <name evidence="1" type="ORF">RHMOL_Rhmol11G0139000</name>
</gene>
<comment type="caution">
    <text evidence="1">The sequence shown here is derived from an EMBL/GenBank/DDBJ whole genome shotgun (WGS) entry which is preliminary data.</text>
</comment>
<dbReference type="EMBL" id="CM046398">
    <property type="protein sequence ID" value="KAI8531472.1"/>
    <property type="molecule type" value="Genomic_DNA"/>
</dbReference>
<evidence type="ECO:0000313" key="2">
    <source>
        <dbReference type="Proteomes" id="UP001062846"/>
    </source>
</evidence>